<sequence length="526" mass="54192">MQPTQPKPTTIPIQQRRNTLTKPGPGAPNGAPYHPQMTLPGVATSSYLTNPLAAPPATTAAPHMAGISQPPVTTSQRPYLAAEMGMMQEALKISALKTAETIRYMATVRRVGRTSHVKGPPPAVANELRAQLARYDQLCDIVEARLIRAHAALSARLARQRAANPQLHAPVPIQIDSPMSDDVPLSISTNIPPSNPKVKYAPAPKSRALASLATQDALNSAPDSAHSISPVTLASGAALPSAQNNLLSHHAVMPGLLEALRKQEQEQARSALHRPPGDASVMDIPIMEELFMADANPNGVDLGIEAAVSVIDTSVSGIGHGVTDIDSAVSAIHSAVPDMSSAVAELDSAVADLAAAGDESLFADLHADPSGNNSESFAGDGGGGLQSRGFPGGDPFTTGNIPAGEFPNVSGTGEDTKGDLLADLDATGASSMDLEMNMDLMEMGGLGIAATEMGHTGENTVQDGQDGLGGLDGNVDLDLGGGDLGIGDMDMGDDDDIVAMWSNMDGLFGSMGADIGDGIQVKTEED</sequence>
<dbReference type="EMBL" id="LN679102">
    <property type="protein sequence ID" value="CEL57574.1"/>
    <property type="molecule type" value="Genomic_DNA"/>
</dbReference>
<evidence type="ECO:0000256" key="1">
    <source>
        <dbReference type="SAM" id="MobiDB-lite"/>
    </source>
</evidence>
<feature type="region of interest" description="Disordered" evidence="1">
    <location>
        <begin position="365"/>
        <end position="420"/>
    </location>
</feature>
<name>A0A0B7FL23_THACB</name>
<proteinExistence type="predicted"/>
<organism evidence="2 3">
    <name type="scientific">Thanatephorus cucumeris (strain AG1-IB / isolate 7/3/14)</name>
    <name type="common">Lettuce bottom rot fungus</name>
    <name type="synonym">Rhizoctonia solani</name>
    <dbReference type="NCBI Taxonomy" id="1108050"/>
    <lineage>
        <taxon>Eukaryota</taxon>
        <taxon>Fungi</taxon>
        <taxon>Dikarya</taxon>
        <taxon>Basidiomycota</taxon>
        <taxon>Agaricomycotina</taxon>
        <taxon>Agaricomycetes</taxon>
        <taxon>Cantharellales</taxon>
        <taxon>Ceratobasidiaceae</taxon>
        <taxon>Rhizoctonia</taxon>
        <taxon>Rhizoctonia solani AG-1</taxon>
    </lineage>
</organism>
<feature type="region of interest" description="Disordered" evidence="1">
    <location>
        <begin position="1"/>
        <end position="38"/>
    </location>
</feature>
<accession>A0A0B7FL23</accession>
<dbReference type="OrthoDB" id="3365514at2759"/>
<keyword evidence="3" id="KW-1185">Reference proteome</keyword>
<evidence type="ECO:0000313" key="2">
    <source>
        <dbReference type="EMBL" id="CEL57574.1"/>
    </source>
</evidence>
<dbReference type="AlphaFoldDB" id="A0A0B7FL23"/>
<gene>
    <name evidence="2" type="ORF">RSOLAG1IB_02316</name>
</gene>
<feature type="compositionally biased region" description="Low complexity" evidence="1">
    <location>
        <begin position="1"/>
        <end position="15"/>
    </location>
</feature>
<evidence type="ECO:0000313" key="3">
    <source>
        <dbReference type="Proteomes" id="UP000059188"/>
    </source>
</evidence>
<reference evidence="2 3" key="1">
    <citation type="submission" date="2014-11" db="EMBL/GenBank/DDBJ databases">
        <authorList>
            <person name="Wibberg Daniel"/>
        </authorList>
    </citation>
    <scope>NUCLEOTIDE SEQUENCE [LARGE SCALE GENOMIC DNA]</scope>
    <source>
        <strain evidence="2">Rhizoctonia solani AG1-IB 7/3/14</strain>
    </source>
</reference>
<protein>
    <submittedName>
        <fullName evidence="2">Uncharacterized protein</fullName>
    </submittedName>
</protein>
<feature type="compositionally biased region" description="Gly residues" evidence="1">
    <location>
        <begin position="379"/>
        <end position="392"/>
    </location>
</feature>
<dbReference type="Proteomes" id="UP000059188">
    <property type="component" value="Unassembled WGS sequence"/>
</dbReference>